<dbReference type="AlphaFoldDB" id="A0A8H6I0D0"/>
<sequence>MTRTALDWAVISIAALLAEGKEGSMNLSSMKKKARLEAGAGLRLPSLFNQAFEDAVMQLKGDMLVEFGRHGGAESGVHLTGKGKLIWKELIIVNGSPQVQEQAGSPHRRDLPGPSKSAASRGRARAARLTQIQDARLHRFREAMKTFRHDGGGNRLEEENEALRKTNLDQSEENESLRKINLSQGRKLERVWGVLDGHYAEEPPKEILAITVRALRAIEEREAREARGE</sequence>
<evidence type="ECO:0000256" key="1">
    <source>
        <dbReference type="SAM" id="MobiDB-lite"/>
    </source>
</evidence>
<protein>
    <submittedName>
        <fullName evidence="3">Uncharacterized protein</fullName>
    </submittedName>
</protein>
<proteinExistence type="predicted"/>
<feature type="signal peptide" evidence="2">
    <location>
        <begin position="1"/>
        <end position="20"/>
    </location>
</feature>
<keyword evidence="4" id="KW-1185">Reference proteome</keyword>
<dbReference type="Proteomes" id="UP000521943">
    <property type="component" value="Unassembled WGS sequence"/>
</dbReference>
<feature type="chain" id="PRO_5034604379" evidence="2">
    <location>
        <begin position="21"/>
        <end position="229"/>
    </location>
</feature>
<feature type="region of interest" description="Disordered" evidence="1">
    <location>
        <begin position="98"/>
        <end position="125"/>
    </location>
</feature>
<dbReference type="EMBL" id="JACGCI010000029">
    <property type="protein sequence ID" value="KAF6755607.1"/>
    <property type="molecule type" value="Genomic_DNA"/>
</dbReference>
<gene>
    <name evidence="3" type="ORF">DFP72DRAFT_847331</name>
</gene>
<accession>A0A8H6I0D0</accession>
<evidence type="ECO:0000256" key="2">
    <source>
        <dbReference type="SAM" id="SignalP"/>
    </source>
</evidence>
<evidence type="ECO:0000313" key="4">
    <source>
        <dbReference type="Proteomes" id="UP000521943"/>
    </source>
</evidence>
<name>A0A8H6I0D0_9AGAR</name>
<evidence type="ECO:0000313" key="3">
    <source>
        <dbReference type="EMBL" id="KAF6755607.1"/>
    </source>
</evidence>
<dbReference type="OrthoDB" id="3084462at2759"/>
<organism evidence="3 4">
    <name type="scientific">Ephemerocybe angulata</name>
    <dbReference type="NCBI Taxonomy" id="980116"/>
    <lineage>
        <taxon>Eukaryota</taxon>
        <taxon>Fungi</taxon>
        <taxon>Dikarya</taxon>
        <taxon>Basidiomycota</taxon>
        <taxon>Agaricomycotina</taxon>
        <taxon>Agaricomycetes</taxon>
        <taxon>Agaricomycetidae</taxon>
        <taxon>Agaricales</taxon>
        <taxon>Agaricineae</taxon>
        <taxon>Psathyrellaceae</taxon>
        <taxon>Ephemerocybe</taxon>
    </lineage>
</organism>
<reference evidence="3 4" key="1">
    <citation type="submission" date="2020-07" db="EMBL/GenBank/DDBJ databases">
        <title>Comparative genomics of pyrophilous fungi reveals a link between fire events and developmental genes.</title>
        <authorList>
            <consortium name="DOE Joint Genome Institute"/>
            <person name="Steindorff A.S."/>
            <person name="Carver A."/>
            <person name="Calhoun S."/>
            <person name="Stillman K."/>
            <person name="Liu H."/>
            <person name="Lipzen A."/>
            <person name="Pangilinan J."/>
            <person name="Labutti K."/>
            <person name="Bruns T.D."/>
            <person name="Grigoriev I.V."/>
        </authorList>
    </citation>
    <scope>NUCLEOTIDE SEQUENCE [LARGE SCALE GENOMIC DNA]</scope>
    <source>
        <strain evidence="3 4">CBS 144469</strain>
    </source>
</reference>
<comment type="caution">
    <text evidence="3">The sequence shown here is derived from an EMBL/GenBank/DDBJ whole genome shotgun (WGS) entry which is preliminary data.</text>
</comment>
<keyword evidence="2" id="KW-0732">Signal</keyword>